<evidence type="ECO:0008006" key="7">
    <source>
        <dbReference type="Google" id="ProtNLM"/>
    </source>
</evidence>
<protein>
    <recommendedName>
        <fullName evidence="7">Methyltransferase BMT2 homolog</fullName>
    </recommendedName>
</protein>
<proteinExistence type="predicted"/>
<dbReference type="Pfam" id="PF11968">
    <property type="entry name" value="Bmt2"/>
    <property type="match status" value="1"/>
</dbReference>
<dbReference type="Proteomes" id="UP001516023">
    <property type="component" value="Unassembled WGS sequence"/>
</dbReference>
<dbReference type="Gene3D" id="3.40.50.150">
    <property type="entry name" value="Vaccinia Virus protein VP39"/>
    <property type="match status" value="1"/>
</dbReference>
<evidence type="ECO:0000313" key="5">
    <source>
        <dbReference type="EMBL" id="KAL3797549.1"/>
    </source>
</evidence>
<accession>A0ABD3QCD2</accession>
<keyword evidence="6" id="KW-1185">Reference proteome</keyword>
<dbReference type="GO" id="GO:0032259">
    <property type="term" value="P:methylation"/>
    <property type="evidence" value="ECO:0007669"/>
    <property type="project" value="UniProtKB-KW"/>
</dbReference>
<keyword evidence="3" id="KW-0949">S-adenosyl-L-methionine</keyword>
<dbReference type="InterPro" id="IPR021867">
    <property type="entry name" value="Bmt2/SAMTOR"/>
</dbReference>
<name>A0ABD3QCD2_9STRA</name>
<evidence type="ECO:0000256" key="2">
    <source>
        <dbReference type="ARBA" id="ARBA00022679"/>
    </source>
</evidence>
<evidence type="ECO:0000313" key="6">
    <source>
        <dbReference type="Proteomes" id="UP001516023"/>
    </source>
</evidence>
<evidence type="ECO:0000256" key="3">
    <source>
        <dbReference type="ARBA" id="ARBA00022691"/>
    </source>
</evidence>
<organism evidence="5 6">
    <name type="scientific">Cyclotella cryptica</name>
    <dbReference type="NCBI Taxonomy" id="29204"/>
    <lineage>
        <taxon>Eukaryota</taxon>
        <taxon>Sar</taxon>
        <taxon>Stramenopiles</taxon>
        <taxon>Ochrophyta</taxon>
        <taxon>Bacillariophyta</taxon>
        <taxon>Coscinodiscophyceae</taxon>
        <taxon>Thalassiosirophycidae</taxon>
        <taxon>Stephanodiscales</taxon>
        <taxon>Stephanodiscaceae</taxon>
        <taxon>Cyclotella</taxon>
    </lineage>
</organism>
<keyword evidence="1" id="KW-0489">Methyltransferase</keyword>
<gene>
    <name evidence="5" type="ORF">HJC23_009913</name>
</gene>
<reference evidence="5 6" key="1">
    <citation type="journal article" date="2020" name="G3 (Bethesda)">
        <title>Improved Reference Genome for Cyclotella cryptica CCMP332, a Model for Cell Wall Morphogenesis, Salinity Adaptation, and Lipid Production in Diatoms (Bacillariophyta).</title>
        <authorList>
            <person name="Roberts W.R."/>
            <person name="Downey K.M."/>
            <person name="Ruck E.C."/>
            <person name="Traller J.C."/>
            <person name="Alverson A.J."/>
        </authorList>
    </citation>
    <scope>NUCLEOTIDE SEQUENCE [LARGE SCALE GENOMIC DNA]</scope>
    <source>
        <strain evidence="5 6">CCMP332</strain>
    </source>
</reference>
<dbReference type="InterPro" id="IPR029063">
    <property type="entry name" value="SAM-dependent_MTases_sf"/>
</dbReference>
<dbReference type="AlphaFoldDB" id="A0ABD3QCD2"/>
<evidence type="ECO:0000256" key="4">
    <source>
        <dbReference type="SAM" id="MobiDB-lite"/>
    </source>
</evidence>
<dbReference type="PANTHER" id="PTHR21008">
    <property type="entry name" value="S-ADENOSYLMETHIONINE SENSOR UPSTREAM OF MTORC1-RELATED"/>
    <property type="match status" value="1"/>
</dbReference>
<dbReference type="PANTHER" id="PTHR21008:SF1">
    <property type="entry name" value="25S RRNA (ADENINE(2142)-N(1))-METHYLTRANSFERASE"/>
    <property type="match status" value="1"/>
</dbReference>
<evidence type="ECO:0000256" key="1">
    <source>
        <dbReference type="ARBA" id="ARBA00022603"/>
    </source>
</evidence>
<dbReference type="SUPFAM" id="SSF53335">
    <property type="entry name" value="S-adenosyl-L-methionine-dependent methyltransferases"/>
    <property type="match status" value="1"/>
</dbReference>
<keyword evidence="2" id="KW-0808">Transferase</keyword>
<comment type="caution">
    <text evidence="5">The sequence shown here is derived from an EMBL/GenBank/DDBJ whole genome shotgun (WGS) entry which is preliminary data.</text>
</comment>
<dbReference type="EMBL" id="JABMIG020000054">
    <property type="protein sequence ID" value="KAL3797549.1"/>
    <property type="molecule type" value="Genomic_DNA"/>
</dbReference>
<feature type="region of interest" description="Disordered" evidence="4">
    <location>
        <begin position="1"/>
        <end position="23"/>
    </location>
</feature>
<sequence>MAKKRKPQPIAPPPHSTFRSRKRARQVTTLFHKYSQKRDEAIARARAGGCNVDEVVTLARDGGCGVEDALSFNASASNLARRNNISSSQTALLDEVKKWVEKLSEIGGREVYQRASQMNTSLFSTSKWVLGVLGRWGWLDGLPIDDALSSKCDNSGHGNHQSKNMKKNLIRRDVRLLEIGAINTQLLNAAGRTRVQKVNSKDHIGDAQAGHTEKLEQRCYRLQVKAIDILSTDPRIQQIDFFEYPLPDVNNGSVSTENSTSSFSQRNPPYDVLVNSMVLNCVTTPEQRGRMLQLCYQHLRPGGVLFLVLPKLCLKQSKFMTCKYFEEILEGGVGFKILDEVAKDSPKLAFYVLRRPENDTKTTKKWNDNFECVRVLNSGKKFRNFFAISLSKEYLLRE</sequence>
<dbReference type="GO" id="GO:0008168">
    <property type="term" value="F:methyltransferase activity"/>
    <property type="evidence" value="ECO:0007669"/>
    <property type="project" value="UniProtKB-KW"/>
</dbReference>